<dbReference type="EMBL" id="JAZIBG010000048">
    <property type="protein sequence ID" value="MEF7616659.1"/>
    <property type="molecule type" value="Genomic_DNA"/>
</dbReference>
<proteinExistence type="predicted"/>
<comment type="caution">
    <text evidence="3">The sequence shown here is derived from an EMBL/GenBank/DDBJ whole genome shotgun (WGS) entry which is preliminary data.</text>
</comment>
<sequence>MIKRIIVTCLAALALSSAHAAPVTFTNTLYTVDAIALTDGDPSVESKASPPDDLTLFASAASDGLTTDLATAGAISGAGLLSASADVSAGGIASAVGSASFIGSFTNSAPMVTLSIGFDASSFASGTANSSASLFVELISSGVTLYSDFVTGPWEFSYTPAAGTLASLQLTLTAESAAGVSALGLGNASATGLATFAVSAVPEPSTYLLMLGGLALLARARRR</sequence>
<evidence type="ECO:0000313" key="4">
    <source>
        <dbReference type="Proteomes" id="UP001336250"/>
    </source>
</evidence>
<organism evidence="3 4">
    <name type="scientific">Aquincola agrisoli</name>
    <dbReference type="NCBI Taxonomy" id="3119538"/>
    <lineage>
        <taxon>Bacteria</taxon>
        <taxon>Pseudomonadati</taxon>
        <taxon>Pseudomonadota</taxon>
        <taxon>Betaproteobacteria</taxon>
        <taxon>Burkholderiales</taxon>
        <taxon>Sphaerotilaceae</taxon>
        <taxon>Aquincola</taxon>
    </lineage>
</organism>
<dbReference type="Pfam" id="PF07589">
    <property type="entry name" value="PEP-CTERM"/>
    <property type="match status" value="1"/>
</dbReference>
<dbReference type="InterPro" id="IPR013424">
    <property type="entry name" value="Ice-binding_C"/>
</dbReference>
<evidence type="ECO:0000256" key="1">
    <source>
        <dbReference type="SAM" id="SignalP"/>
    </source>
</evidence>
<name>A0AAW9QBL9_9BURK</name>
<feature type="chain" id="PRO_5043981809" evidence="1">
    <location>
        <begin position="21"/>
        <end position="223"/>
    </location>
</feature>
<dbReference type="RefSeq" id="WP_332292208.1">
    <property type="nucleotide sequence ID" value="NZ_JAZIBG010000048.1"/>
</dbReference>
<gene>
    <name evidence="3" type="ORF">V4F39_22285</name>
</gene>
<dbReference type="NCBIfam" id="TIGR02595">
    <property type="entry name" value="PEP_CTERM"/>
    <property type="match status" value="1"/>
</dbReference>
<feature type="signal peptide" evidence="1">
    <location>
        <begin position="1"/>
        <end position="20"/>
    </location>
</feature>
<keyword evidence="1" id="KW-0732">Signal</keyword>
<keyword evidence="4" id="KW-1185">Reference proteome</keyword>
<reference evidence="3 4" key="1">
    <citation type="submission" date="2024-02" db="EMBL/GenBank/DDBJ databases">
        <title>Genome sequence of Aquincola sp. MAHUQ-54.</title>
        <authorList>
            <person name="Huq M.A."/>
        </authorList>
    </citation>
    <scope>NUCLEOTIDE SEQUENCE [LARGE SCALE GENOMIC DNA]</scope>
    <source>
        <strain evidence="3 4">MAHUQ-54</strain>
    </source>
</reference>
<evidence type="ECO:0000259" key="2">
    <source>
        <dbReference type="Pfam" id="PF07589"/>
    </source>
</evidence>
<feature type="domain" description="Ice-binding protein C-terminal" evidence="2">
    <location>
        <begin position="200"/>
        <end position="223"/>
    </location>
</feature>
<protein>
    <submittedName>
        <fullName evidence="3">PEP-CTERM sorting domain-containing protein</fullName>
    </submittedName>
</protein>
<accession>A0AAW9QBL9</accession>
<evidence type="ECO:0000313" key="3">
    <source>
        <dbReference type="EMBL" id="MEF7616659.1"/>
    </source>
</evidence>
<dbReference type="Proteomes" id="UP001336250">
    <property type="component" value="Unassembled WGS sequence"/>
</dbReference>
<dbReference type="AlphaFoldDB" id="A0AAW9QBL9"/>